<organism evidence="2 3">
    <name type="scientific">Candidatus Aquitaenariimonas noxiae</name>
    <dbReference type="NCBI Taxonomy" id="1974741"/>
    <lineage>
        <taxon>Bacteria</taxon>
        <taxon>Pseudomonadati</taxon>
        <taxon>Candidatus Omnitrophota</taxon>
        <taxon>Candidatus Aquitaenariimonas</taxon>
    </lineage>
</organism>
<feature type="region of interest" description="Disordered" evidence="1">
    <location>
        <begin position="137"/>
        <end position="197"/>
    </location>
</feature>
<dbReference type="EMBL" id="PEWV01000010">
    <property type="protein sequence ID" value="PIU42332.1"/>
    <property type="molecule type" value="Genomic_DNA"/>
</dbReference>
<evidence type="ECO:0000313" key="3">
    <source>
        <dbReference type="Proteomes" id="UP000230052"/>
    </source>
</evidence>
<feature type="compositionally biased region" description="Polar residues" evidence="1">
    <location>
        <begin position="113"/>
        <end position="123"/>
    </location>
</feature>
<protein>
    <submittedName>
        <fullName evidence="2">Uncharacterized protein</fullName>
    </submittedName>
</protein>
<evidence type="ECO:0000256" key="1">
    <source>
        <dbReference type="SAM" id="MobiDB-lite"/>
    </source>
</evidence>
<evidence type="ECO:0000313" key="2">
    <source>
        <dbReference type="EMBL" id="PIU42332.1"/>
    </source>
</evidence>
<feature type="region of interest" description="Disordered" evidence="1">
    <location>
        <begin position="75"/>
        <end position="123"/>
    </location>
</feature>
<feature type="compositionally biased region" description="Polar residues" evidence="1">
    <location>
        <begin position="137"/>
        <end position="151"/>
    </location>
</feature>
<name>A0A2J0KV02_9BACT</name>
<comment type="caution">
    <text evidence="2">The sequence shown here is derived from an EMBL/GenBank/DDBJ whole genome shotgun (WGS) entry which is preliminary data.</text>
</comment>
<sequence length="197" mass="21576">MKKKIIIICIIVLAFICTNMVTFALARGKTKITKMTGVTEKPILNEAGLLLNAGKEEKMNYDNAARKLKSFDQEQTNYNDESSTGYFSSDSPLEGAENIDVNPAQESKKEDNSNMTQEASQSVGGTFNNVAEEETISGASQNANYSEYDNQSGEDSEDLTMQLPQFPLTDSDFEVQSDENSLTDIALPEMPSPTSAN</sequence>
<gene>
    <name evidence="2" type="ORF">COS99_00920</name>
</gene>
<proteinExistence type="predicted"/>
<feature type="compositionally biased region" description="Polar residues" evidence="1">
    <location>
        <begin position="75"/>
        <end position="91"/>
    </location>
</feature>
<dbReference type="AlphaFoldDB" id="A0A2J0KV02"/>
<dbReference type="Proteomes" id="UP000230052">
    <property type="component" value="Unassembled WGS sequence"/>
</dbReference>
<reference evidence="2 3" key="1">
    <citation type="submission" date="2017-09" db="EMBL/GenBank/DDBJ databases">
        <title>Depth-based differentiation of microbial function through sediment-hosted aquifers and enrichment of novel symbionts in the deep terrestrial subsurface.</title>
        <authorList>
            <person name="Probst A.J."/>
            <person name="Ladd B."/>
            <person name="Jarett J.K."/>
            <person name="Geller-Mcgrath D.E."/>
            <person name="Sieber C.M."/>
            <person name="Emerson J.B."/>
            <person name="Anantharaman K."/>
            <person name="Thomas B.C."/>
            <person name="Malmstrom R."/>
            <person name="Stieglmeier M."/>
            <person name="Klingl A."/>
            <person name="Woyke T."/>
            <person name="Ryan C.M."/>
            <person name="Banfield J.F."/>
        </authorList>
    </citation>
    <scope>NUCLEOTIDE SEQUENCE [LARGE SCALE GENOMIC DNA]</scope>
    <source>
        <strain evidence="2">CG07_land_8_20_14_0_80_42_15</strain>
    </source>
</reference>
<accession>A0A2J0KV02</accession>